<gene>
    <name evidence="2" type="ORF">SAMN05660841_03074</name>
</gene>
<name>A0A1T5F6E6_9SPHI</name>
<evidence type="ECO:0000256" key="1">
    <source>
        <dbReference type="SAM" id="Phobius"/>
    </source>
</evidence>
<proteinExistence type="predicted"/>
<evidence type="ECO:0000313" key="2">
    <source>
        <dbReference type="EMBL" id="SKB91701.1"/>
    </source>
</evidence>
<dbReference type="OrthoDB" id="9813903at2"/>
<keyword evidence="3" id="KW-1185">Reference proteome</keyword>
<dbReference type="Proteomes" id="UP000190150">
    <property type="component" value="Unassembled WGS sequence"/>
</dbReference>
<reference evidence="3" key="1">
    <citation type="submission" date="2017-02" db="EMBL/GenBank/DDBJ databases">
        <authorList>
            <person name="Varghese N."/>
            <person name="Submissions S."/>
        </authorList>
    </citation>
    <scope>NUCLEOTIDE SEQUENCE [LARGE SCALE GENOMIC DNA]</scope>
    <source>
        <strain evidence="3">DSM 24091</strain>
    </source>
</reference>
<dbReference type="EMBL" id="FUZF01000014">
    <property type="protein sequence ID" value="SKB91701.1"/>
    <property type="molecule type" value="Genomic_DNA"/>
</dbReference>
<dbReference type="AlphaFoldDB" id="A0A1T5F6E6"/>
<dbReference type="RefSeq" id="WP_079644309.1">
    <property type="nucleotide sequence ID" value="NZ_FUZF01000014.1"/>
</dbReference>
<keyword evidence="1" id="KW-0812">Transmembrane</keyword>
<feature type="transmembrane region" description="Helical" evidence="1">
    <location>
        <begin position="21"/>
        <end position="38"/>
    </location>
</feature>
<feature type="transmembrane region" description="Helical" evidence="1">
    <location>
        <begin position="44"/>
        <end position="62"/>
    </location>
</feature>
<evidence type="ECO:0000313" key="3">
    <source>
        <dbReference type="Proteomes" id="UP000190150"/>
    </source>
</evidence>
<accession>A0A1T5F6E6</accession>
<sequence>MKYYKRNHNGFELKENKIFSAILLFLFLVMSGYLFYTGEKSSNIPIWVFCLPPVGIFFFRTARKVQFKEKEKVLEISMLGISIQKYALANFKQILIVRHKAYYFLNNGKEVKCVFAELDGKKEISLIRKNSFKDLEVFVNETNELIEGLLKGNLK</sequence>
<keyword evidence="1" id="KW-1133">Transmembrane helix</keyword>
<keyword evidence="1" id="KW-0472">Membrane</keyword>
<protein>
    <submittedName>
        <fullName evidence="2">Uncharacterized protein</fullName>
    </submittedName>
</protein>
<organism evidence="2 3">
    <name type="scientific">Sphingobacterium nematocida</name>
    <dbReference type="NCBI Taxonomy" id="1513896"/>
    <lineage>
        <taxon>Bacteria</taxon>
        <taxon>Pseudomonadati</taxon>
        <taxon>Bacteroidota</taxon>
        <taxon>Sphingobacteriia</taxon>
        <taxon>Sphingobacteriales</taxon>
        <taxon>Sphingobacteriaceae</taxon>
        <taxon>Sphingobacterium</taxon>
    </lineage>
</organism>
<dbReference type="STRING" id="1513896.SAMN05660841_03074"/>